<protein>
    <submittedName>
        <fullName evidence="1">Uncharacterized protein</fullName>
    </submittedName>
</protein>
<dbReference type="RefSeq" id="WP_058568199.1">
    <property type="nucleotide sequence ID" value="NZ_LOPW02000004.1"/>
</dbReference>
<keyword evidence="2" id="KW-1185">Reference proteome</keyword>
<proteinExistence type="predicted"/>
<dbReference type="EMBL" id="LOPW02000004">
    <property type="protein sequence ID" value="POG56680.1"/>
    <property type="molecule type" value="Genomic_DNA"/>
</dbReference>
<sequence>MPDTLAYNEDLAELDGDVRPIRGSDLDQDTLKSGSEVTVYREKVPQDKDLWFGAGGKDRESADSSPMHADIVATGNGSGTAGDTIGGTLYAAITDSEGRAMFTRKLGDLELLSEYASESPTERPLMYSLAPYATAGRYIEFRIDADSASDGKEIDPANSDVMLYRSSL</sequence>
<reference evidence="1" key="1">
    <citation type="submission" date="2017-08" db="EMBL/GenBank/DDBJ databases">
        <title>Haloferax marisrubri sp. nov., isolated from the Discovery deep brine-seawater interface in the Red Sea.</title>
        <authorList>
            <person name="Zhang G."/>
            <person name="Stingl U."/>
        </authorList>
    </citation>
    <scope>NUCLEOTIDE SEQUENCE [LARGE SCALE GENOMIC DNA]</scope>
    <source>
        <strain evidence="1">SB3</strain>
    </source>
</reference>
<organism evidence="1 2">
    <name type="scientific">Haloferax marisrubri</name>
    <dbReference type="NCBI Taxonomy" id="1544719"/>
    <lineage>
        <taxon>Archaea</taxon>
        <taxon>Methanobacteriati</taxon>
        <taxon>Methanobacteriota</taxon>
        <taxon>Stenosarchaea group</taxon>
        <taxon>Halobacteria</taxon>
        <taxon>Halobacteriales</taxon>
        <taxon>Haloferacaceae</taxon>
        <taxon>Haloferax</taxon>
    </lineage>
</organism>
<name>A0A2P4NU94_9EURY</name>
<evidence type="ECO:0000313" key="1">
    <source>
        <dbReference type="EMBL" id="POG56680.1"/>
    </source>
</evidence>
<comment type="caution">
    <text evidence="1">The sequence shown here is derived from an EMBL/GenBank/DDBJ whole genome shotgun (WGS) entry which is preliminary data.</text>
</comment>
<dbReference type="Proteomes" id="UP000053621">
    <property type="component" value="Unassembled WGS sequence"/>
</dbReference>
<dbReference type="AlphaFoldDB" id="A0A2P4NU94"/>
<evidence type="ECO:0000313" key="2">
    <source>
        <dbReference type="Proteomes" id="UP000053621"/>
    </source>
</evidence>
<accession>A0A2P4NU94</accession>
<gene>
    <name evidence="1" type="ORF">AUR65_002305</name>
</gene>
<dbReference type="OrthoDB" id="285437at2157"/>